<evidence type="ECO:0000313" key="1">
    <source>
        <dbReference type="EMBL" id="KAI8523878.1"/>
    </source>
</evidence>
<keyword evidence="2" id="KW-1185">Reference proteome</keyword>
<reference evidence="1" key="1">
    <citation type="submission" date="2022-02" db="EMBL/GenBank/DDBJ databases">
        <title>Plant Genome Project.</title>
        <authorList>
            <person name="Zhang R.-G."/>
        </authorList>
    </citation>
    <scope>NUCLEOTIDE SEQUENCE</scope>
    <source>
        <strain evidence="1">AT1</strain>
    </source>
</reference>
<accession>A0ACC0L554</accession>
<protein>
    <submittedName>
        <fullName evidence="1">Uncharacterized protein</fullName>
    </submittedName>
</protein>
<evidence type="ECO:0000313" key="2">
    <source>
        <dbReference type="Proteomes" id="UP001062846"/>
    </source>
</evidence>
<dbReference type="EMBL" id="CM046400">
    <property type="protein sequence ID" value="KAI8523878.1"/>
    <property type="molecule type" value="Genomic_DNA"/>
</dbReference>
<proteinExistence type="predicted"/>
<sequence>MEEEEDNVALSRSMLVPFRNPTPAHHGGVVRRQLAVVVPRTSAITAASSFSRFKLPRGWHVESVPRADGIRSDRVPSRFP</sequence>
<comment type="caution">
    <text evidence="1">The sequence shown here is derived from an EMBL/GenBank/DDBJ whole genome shotgun (WGS) entry which is preliminary data.</text>
</comment>
<dbReference type="Proteomes" id="UP001062846">
    <property type="component" value="Chromosome 13"/>
</dbReference>
<name>A0ACC0L554_RHOML</name>
<organism evidence="1 2">
    <name type="scientific">Rhododendron molle</name>
    <name type="common">Chinese azalea</name>
    <name type="synonym">Azalea mollis</name>
    <dbReference type="NCBI Taxonomy" id="49168"/>
    <lineage>
        <taxon>Eukaryota</taxon>
        <taxon>Viridiplantae</taxon>
        <taxon>Streptophyta</taxon>
        <taxon>Embryophyta</taxon>
        <taxon>Tracheophyta</taxon>
        <taxon>Spermatophyta</taxon>
        <taxon>Magnoliopsida</taxon>
        <taxon>eudicotyledons</taxon>
        <taxon>Gunneridae</taxon>
        <taxon>Pentapetalae</taxon>
        <taxon>asterids</taxon>
        <taxon>Ericales</taxon>
        <taxon>Ericaceae</taxon>
        <taxon>Ericoideae</taxon>
        <taxon>Rhodoreae</taxon>
        <taxon>Rhododendron</taxon>
    </lineage>
</organism>
<gene>
    <name evidence="1" type="ORF">RHMOL_Rhmol13G0106000</name>
</gene>